<feature type="domain" description="Methyltransferase type 11" evidence="1">
    <location>
        <begin position="43"/>
        <end position="139"/>
    </location>
</feature>
<dbReference type="GO" id="GO:0032259">
    <property type="term" value="P:methylation"/>
    <property type="evidence" value="ECO:0007669"/>
    <property type="project" value="UniProtKB-KW"/>
</dbReference>
<dbReference type="AlphaFoldDB" id="A0A4V1IP92"/>
<keyword evidence="3" id="KW-1185">Reference proteome</keyword>
<keyword evidence="2" id="KW-0489">Methyltransferase</keyword>
<sequence>MDKIIAVYSKYAQRFIEEYTQLDAATVHSSWSECLPLPPGKALDIGAGSGRDAAWLDHMGYKVTAVEPACRLRELAEIKTPKVSWLDDRLPDLKKVRELQTKFDVILISAVWMHLTSRERELSLGHIVQLLNKQGRLIITLRFGPNLNRERKMYPVSVKELKQQALQHALTFLKSSSSRDYLQRSQVSWEAIVLTHEVNQYG</sequence>
<dbReference type="Pfam" id="PF08241">
    <property type="entry name" value="Methyltransf_11"/>
    <property type="match status" value="1"/>
</dbReference>
<dbReference type="EMBL" id="NDXW01000001">
    <property type="protein sequence ID" value="RDH46421.1"/>
    <property type="molecule type" value="Genomic_DNA"/>
</dbReference>
<dbReference type="InterPro" id="IPR013216">
    <property type="entry name" value="Methyltransf_11"/>
</dbReference>
<dbReference type="SUPFAM" id="SSF53335">
    <property type="entry name" value="S-adenosyl-L-methionine-dependent methyltransferases"/>
    <property type="match status" value="1"/>
</dbReference>
<protein>
    <submittedName>
        <fullName evidence="2">Class I SAM-dependent methyltransferase</fullName>
    </submittedName>
</protein>
<dbReference type="RefSeq" id="WP_094789183.1">
    <property type="nucleotide sequence ID" value="NZ_NDXW01000001.1"/>
</dbReference>
<keyword evidence="2" id="KW-0808">Transferase</keyword>
<evidence type="ECO:0000259" key="1">
    <source>
        <dbReference type="Pfam" id="PF08241"/>
    </source>
</evidence>
<evidence type="ECO:0000313" key="3">
    <source>
        <dbReference type="Proteomes" id="UP000257039"/>
    </source>
</evidence>
<evidence type="ECO:0000313" key="2">
    <source>
        <dbReference type="EMBL" id="RDH46421.1"/>
    </source>
</evidence>
<comment type="caution">
    <text evidence="2">The sequence shown here is derived from an EMBL/GenBank/DDBJ whole genome shotgun (WGS) entry which is preliminary data.</text>
</comment>
<proteinExistence type="predicted"/>
<dbReference type="CDD" id="cd02440">
    <property type="entry name" value="AdoMet_MTases"/>
    <property type="match status" value="1"/>
</dbReference>
<organism evidence="2 3">
    <name type="scientific">Zooshikella ganghwensis</name>
    <dbReference type="NCBI Taxonomy" id="202772"/>
    <lineage>
        <taxon>Bacteria</taxon>
        <taxon>Pseudomonadati</taxon>
        <taxon>Pseudomonadota</taxon>
        <taxon>Gammaproteobacteria</taxon>
        <taxon>Oceanospirillales</taxon>
        <taxon>Zooshikellaceae</taxon>
        <taxon>Zooshikella</taxon>
    </lineage>
</organism>
<dbReference type="InterPro" id="IPR029063">
    <property type="entry name" value="SAM-dependent_MTases_sf"/>
</dbReference>
<dbReference type="Gene3D" id="3.40.50.150">
    <property type="entry name" value="Vaccinia Virus protein VP39"/>
    <property type="match status" value="1"/>
</dbReference>
<accession>A0A4V1IP92</accession>
<dbReference type="Proteomes" id="UP000257039">
    <property type="component" value="Unassembled WGS sequence"/>
</dbReference>
<dbReference type="GO" id="GO:0008757">
    <property type="term" value="F:S-adenosylmethionine-dependent methyltransferase activity"/>
    <property type="evidence" value="ECO:0007669"/>
    <property type="project" value="InterPro"/>
</dbReference>
<gene>
    <name evidence="2" type="ORF">B9G39_24850</name>
</gene>
<name>A0A4V1IP92_9GAMM</name>
<reference evidence="2 3" key="1">
    <citation type="submission" date="2017-04" db="EMBL/GenBank/DDBJ databases">
        <title>Draft genome sequence of Zooshikella ganghwensis VG4 isolated from Red Sea sediments.</title>
        <authorList>
            <person name="Rehman Z."/>
            <person name="Alam I."/>
            <person name="Kamau A."/>
            <person name="Bajic V."/>
            <person name="Leiknes T."/>
        </authorList>
    </citation>
    <scope>NUCLEOTIDE SEQUENCE [LARGE SCALE GENOMIC DNA]</scope>
    <source>
        <strain evidence="2 3">VG4</strain>
    </source>
</reference>